<keyword evidence="3" id="KW-1185">Reference proteome</keyword>
<organism evidence="2 3">
    <name type="scientific">Helicobacter enhydrae</name>
    <dbReference type="NCBI Taxonomy" id="222136"/>
    <lineage>
        <taxon>Bacteria</taxon>
        <taxon>Pseudomonadati</taxon>
        <taxon>Campylobacterota</taxon>
        <taxon>Epsilonproteobacteria</taxon>
        <taxon>Campylobacterales</taxon>
        <taxon>Helicobacteraceae</taxon>
        <taxon>Helicobacter</taxon>
    </lineage>
</organism>
<dbReference type="RefSeq" id="WP_066340146.1">
    <property type="nucleotide sequence ID" value="NZ_CP016503.1"/>
</dbReference>
<gene>
    <name evidence="2" type="ORF">BBW65_04160</name>
</gene>
<dbReference type="AlphaFoldDB" id="A0A1B1U5S5"/>
<feature type="domain" description="Inosine monophosphate cyclohydrolase-like" evidence="1">
    <location>
        <begin position="12"/>
        <end position="215"/>
    </location>
</feature>
<dbReference type="STRING" id="222136.BBW65_04160"/>
<dbReference type="Gene3D" id="3.60.20.20">
    <property type="entry name" value="Inosine monophosphate cyclohydrolase-like"/>
    <property type="match status" value="1"/>
</dbReference>
<sequence>MNIQELLRTHRYFGRGIIVGKSPKTQEAFLLYFLSGRSQNSQNRTFVAKDGQIHIQARVEDTDADTSLTFYPPLLTFQNQIILGNGDQTQSIFDALQKGGSFEEALRMREFEPDAPHFTPRISTLITLEGDDFSYKMSLIKSFQTHYCHRFFYEYPSVEGYGHFLHTYAQDWSPLPSFIGEPKALQIPQSLEELATEVWDNLDKDYKIALFAQSIHPTTQQTNTIILNKE</sequence>
<dbReference type="GO" id="GO:0006188">
    <property type="term" value="P:IMP biosynthetic process"/>
    <property type="evidence" value="ECO:0007669"/>
    <property type="project" value="InterPro"/>
</dbReference>
<evidence type="ECO:0000313" key="2">
    <source>
        <dbReference type="EMBL" id="ANV98045.1"/>
    </source>
</evidence>
<name>A0A1B1U5S5_9HELI</name>
<proteinExistence type="predicted"/>
<reference evidence="3" key="1">
    <citation type="submission" date="2016-07" db="EMBL/GenBank/DDBJ databases">
        <authorList>
            <person name="Florea S."/>
            <person name="Webb J.S."/>
            <person name="Jaromczyk J."/>
            <person name="Schardl C.L."/>
        </authorList>
    </citation>
    <scope>NUCLEOTIDE SEQUENCE [LARGE SCALE GENOMIC DNA]</scope>
    <source>
        <strain evidence="3">MIT 01-6242</strain>
    </source>
</reference>
<dbReference type="Pfam" id="PF07826">
    <property type="entry name" value="IMP_cyclohyd"/>
    <property type="match status" value="1"/>
</dbReference>
<dbReference type="Proteomes" id="UP000092884">
    <property type="component" value="Chromosome"/>
</dbReference>
<dbReference type="InterPro" id="IPR020600">
    <property type="entry name" value="IMP_cyclohydrolase-like"/>
</dbReference>
<evidence type="ECO:0000259" key="1">
    <source>
        <dbReference type="Pfam" id="PF07826"/>
    </source>
</evidence>
<dbReference type="OrthoDB" id="2676808at2"/>
<protein>
    <recommendedName>
        <fullName evidence="1">Inosine monophosphate cyclohydrolase-like domain-containing protein</fullName>
    </recommendedName>
</protein>
<dbReference type="KEGG" id="het:BBW65_04160"/>
<accession>A0A1B1U5S5</accession>
<dbReference type="SUPFAM" id="SSF75569">
    <property type="entry name" value="Archaeal IMP cyclohydrolase PurO"/>
    <property type="match status" value="1"/>
</dbReference>
<dbReference type="GO" id="GO:0003937">
    <property type="term" value="F:IMP cyclohydrolase activity"/>
    <property type="evidence" value="ECO:0007669"/>
    <property type="project" value="InterPro"/>
</dbReference>
<evidence type="ECO:0000313" key="3">
    <source>
        <dbReference type="Proteomes" id="UP000092884"/>
    </source>
</evidence>
<dbReference type="InterPro" id="IPR036795">
    <property type="entry name" value="IMP_cyclohydrolase-like_sf"/>
</dbReference>
<dbReference type="EMBL" id="CP016503">
    <property type="protein sequence ID" value="ANV98045.1"/>
    <property type="molecule type" value="Genomic_DNA"/>
</dbReference>